<name>A0A374NZI0_9FIRM</name>
<dbReference type="EMBL" id="QSON01000029">
    <property type="protein sequence ID" value="RGI95628.1"/>
    <property type="molecule type" value="Genomic_DNA"/>
</dbReference>
<dbReference type="Proteomes" id="UP000263014">
    <property type="component" value="Unassembled WGS sequence"/>
</dbReference>
<sequence>MNTKENYTYNQFSKKTVRHKAIMHAVETLTFKREKACCVERNYVRKIYDYYNLSEDISKDKPNGI</sequence>
<accession>A0A374NZI0</accession>
<protein>
    <submittedName>
        <fullName evidence="1">Uncharacterized protein</fullName>
    </submittedName>
</protein>
<gene>
    <name evidence="1" type="ORF">DXD79_31435</name>
</gene>
<proteinExistence type="predicted"/>
<comment type="caution">
    <text evidence="1">The sequence shown here is derived from an EMBL/GenBank/DDBJ whole genome shotgun (WGS) entry which is preliminary data.</text>
</comment>
<organism evidence="1 2">
    <name type="scientific">Hungatella hathewayi</name>
    <dbReference type="NCBI Taxonomy" id="154046"/>
    <lineage>
        <taxon>Bacteria</taxon>
        <taxon>Bacillati</taxon>
        <taxon>Bacillota</taxon>
        <taxon>Clostridia</taxon>
        <taxon>Lachnospirales</taxon>
        <taxon>Lachnospiraceae</taxon>
        <taxon>Hungatella</taxon>
    </lineage>
</organism>
<evidence type="ECO:0000313" key="1">
    <source>
        <dbReference type="EMBL" id="RGI95628.1"/>
    </source>
</evidence>
<dbReference type="AlphaFoldDB" id="A0A374NZI0"/>
<evidence type="ECO:0000313" key="2">
    <source>
        <dbReference type="Proteomes" id="UP000263014"/>
    </source>
</evidence>
<reference evidence="1 2" key="1">
    <citation type="submission" date="2018-08" db="EMBL/GenBank/DDBJ databases">
        <title>A genome reference for cultivated species of the human gut microbiota.</title>
        <authorList>
            <person name="Zou Y."/>
            <person name="Xue W."/>
            <person name="Luo G."/>
        </authorList>
    </citation>
    <scope>NUCLEOTIDE SEQUENCE [LARGE SCALE GENOMIC DNA]</scope>
    <source>
        <strain evidence="1 2">TM09-12</strain>
    </source>
</reference>
<dbReference type="RefSeq" id="WP_117633506.1">
    <property type="nucleotide sequence ID" value="NZ_QSON01000029.1"/>
</dbReference>